<gene>
    <name evidence="2" type="ORF">X797_010602</name>
</gene>
<accession>A0A0A1UNV1</accession>
<feature type="compositionally biased region" description="Basic and acidic residues" evidence="1">
    <location>
        <begin position="50"/>
        <end position="60"/>
    </location>
</feature>
<feature type="compositionally biased region" description="Gly residues" evidence="1">
    <location>
        <begin position="81"/>
        <end position="90"/>
    </location>
</feature>
<dbReference type="HOGENOM" id="CLU_2146462_0_0_1"/>
<reference evidence="2 3" key="1">
    <citation type="submission" date="2014-02" db="EMBL/GenBank/DDBJ databases">
        <title>The genome sequence of the entomopathogenic fungus Metarhizium robertsii ARSEF 2575.</title>
        <authorList>
            <person name="Giuliano Garisto Donzelli B."/>
            <person name="Roe B.A."/>
            <person name="Macmil S.L."/>
            <person name="Krasnoff S.B."/>
            <person name="Gibson D.M."/>
        </authorList>
    </citation>
    <scope>NUCLEOTIDE SEQUENCE [LARGE SCALE GENOMIC DNA]</scope>
    <source>
        <strain evidence="2 3">ARSEF 2575</strain>
    </source>
</reference>
<comment type="caution">
    <text evidence="2">The sequence shown here is derived from an EMBL/GenBank/DDBJ whole genome shotgun (WGS) entry which is preliminary data.</text>
</comment>
<dbReference type="AlphaFoldDB" id="A0A0A1UNV1"/>
<feature type="compositionally biased region" description="Basic residues" evidence="1">
    <location>
        <begin position="61"/>
        <end position="71"/>
    </location>
</feature>
<dbReference type="EMBL" id="JELW01000051">
    <property type="protein sequence ID" value="EXU96340.1"/>
    <property type="molecule type" value="Genomic_DNA"/>
</dbReference>
<name>A0A0A1UNV1_9HYPO</name>
<proteinExistence type="predicted"/>
<evidence type="ECO:0000256" key="1">
    <source>
        <dbReference type="SAM" id="MobiDB-lite"/>
    </source>
</evidence>
<evidence type="ECO:0000313" key="2">
    <source>
        <dbReference type="EMBL" id="EXU96340.1"/>
    </source>
</evidence>
<feature type="region of interest" description="Disordered" evidence="1">
    <location>
        <begin position="45"/>
        <end position="112"/>
    </location>
</feature>
<dbReference type="Proteomes" id="UP000030151">
    <property type="component" value="Unassembled WGS sequence"/>
</dbReference>
<protein>
    <submittedName>
        <fullName evidence="2">Uncharacterized protein</fullName>
    </submittedName>
</protein>
<sequence length="112" mass="12119">MKDARNANDDDDDEVAEGIALQSDSCMCRGTPEDGGSGVWGLVRLTPQKDFPRRAKEKIRTRPPTSRHKTSGSRAPTLAPGVGGGRGRGQYNGIDDGWENLDPGTLDRNDPR</sequence>
<organism evidence="2 3">
    <name type="scientific">Metarhizium robertsii</name>
    <dbReference type="NCBI Taxonomy" id="568076"/>
    <lineage>
        <taxon>Eukaryota</taxon>
        <taxon>Fungi</taxon>
        <taxon>Dikarya</taxon>
        <taxon>Ascomycota</taxon>
        <taxon>Pezizomycotina</taxon>
        <taxon>Sordariomycetes</taxon>
        <taxon>Hypocreomycetidae</taxon>
        <taxon>Hypocreales</taxon>
        <taxon>Clavicipitaceae</taxon>
        <taxon>Metarhizium</taxon>
    </lineage>
</organism>
<evidence type="ECO:0000313" key="3">
    <source>
        <dbReference type="Proteomes" id="UP000030151"/>
    </source>
</evidence>